<organism evidence="2 3">
    <name type="scientific">Anopheles dirus</name>
    <dbReference type="NCBI Taxonomy" id="7168"/>
    <lineage>
        <taxon>Eukaryota</taxon>
        <taxon>Metazoa</taxon>
        <taxon>Ecdysozoa</taxon>
        <taxon>Arthropoda</taxon>
        <taxon>Hexapoda</taxon>
        <taxon>Insecta</taxon>
        <taxon>Pterygota</taxon>
        <taxon>Neoptera</taxon>
        <taxon>Endopterygota</taxon>
        <taxon>Diptera</taxon>
        <taxon>Nematocera</taxon>
        <taxon>Culicoidea</taxon>
        <taxon>Culicidae</taxon>
        <taxon>Anophelinae</taxon>
        <taxon>Anopheles</taxon>
    </lineage>
</organism>
<dbReference type="STRING" id="7168.A0A182MZ92"/>
<dbReference type="PANTHER" id="PTHR20958:SF10">
    <property type="entry name" value="GH05617P-RELATED"/>
    <property type="match status" value="1"/>
</dbReference>
<dbReference type="VEuPathDB" id="VectorBase:ADIR000697"/>
<dbReference type="AlphaFoldDB" id="A0A182MZ92"/>
<protein>
    <recommendedName>
        <fullName evidence="1">GCN5-related N-acetyltransferase Rv2170-like domain-containing protein</fullName>
    </recommendedName>
</protein>
<reference evidence="2" key="2">
    <citation type="submission" date="2020-05" db="UniProtKB">
        <authorList>
            <consortium name="EnsemblMetazoa"/>
        </authorList>
    </citation>
    <scope>IDENTIFICATION</scope>
    <source>
        <strain evidence="2">WRAIR2</strain>
    </source>
</reference>
<dbReference type="InterPro" id="IPR013653">
    <property type="entry name" value="GCN5-like_dom"/>
</dbReference>
<sequence>MATDLLQEVLPRDWKAWRDLYKSDWPRHEVAYNLIDNYITWHEHSVDLQGLVLYSLNGQWAQNGTYVIIDRGEMFLYTLDSTLDALRRMLTLVDWSQSYLINMGLYRPLVMEIYQKYELEVLFDKHTCIYYMAHEEARKLNVTLPAGFRFADLDVSHANFINDEWPHKRPGSVRFIEQLIRLNVNVGLFDGAGQLVAWCMRVQNGAMAMLGVAQPRRGYGSLVALGFTRKMGELGLNTYASVIDSNEPPRKMFEKLGYKVSWTTDWTRNGPIKQKNELNSK</sequence>
<dbReference type="InterPro" id="IPR016181">
    <property type="entry name" value="Acyl_CoA_acyltransferase"/>
</dbReference>
<evidence type="ECO:0000313" key="2">
    <source>
        <dbReference type="EnsemblMetazoa" id="ADIR000697-PA"/>
    </source>
</evidence>
<keyword evidence="3" id="KW-1185">Reference proteome</keyword>
<dbReference type="Proteomes" id="UP000075884">
    <property type="component" value="Unassembled WGS sequence"/>
</dbReference>
<dbReference type="GO" id="GO:0016747">
    <property type="term" value="F:acyltransferase activity, transferring groups other than amino-acyl groups"/>
    <property type="evidence" value="ECO:0007669"/>
    <property type="project" value="InterPro"/>
</dbReference>
<reference evidence="3" key="1">
    <citation type="submission" date="2013-03" db="EMBL/GenBank/DDBJ databases">
        <title>The Genome Sequence of Anopheles dirus WRAIR2.</title>
        <authorList>
            <consortium name="The Broad Institute Genomics Platform"/>
            <person name="Neafsey D.E."/>
            <person name="Walton C."/>
            <person name="Walker B."/>
            <person name="Young S.K."/>
            <person name="Zeng Q."/>
            <person name="Gargeya S."/>
            <person name="Fitzgerald M."/>
            <person name="Haas B."/>
            <person name="Abouelleil A."/>
            <person name="Allen A.W."/>
            <person name="Alvarado L."/>
            <person name="Arachchi H.M."/>
            <person name="Berlin A.M."/>
            <person name="Chapman S.B."/>
            <person name="Gainer-Dewar J."/>
            <person name="Goldberg J."/>
            <person name="Griggs A."/>
            <person name="Gujja S."/>
            <person name="Hansen M."/>
            <person name="Howarth C."/>
            <person name="Imamovic A."/>
            <person name="Ireland A."/>
            <person name="Larimer J."/>
            <person name="McCowan C."/>
            <person name="Murphy C."/>
            <person name="Pearson M."/>
            <person name="Poon T.W."/>
            <person name="Priest M."/>
            <person name="Roberts A."/>
            <person name="Saif S."/>
            <person name="Shea T."/>
            <person name="Sisk P."/>
            <person name="Sykes S."/>
            <person name="Wortman J."/>
            <person name="Nusbaum C."/>
            <person name="Birren B."/>
        </authorList>
    </citation>
    <scope>NUCLEOTIDE SEQUENCE [LARGE SCALE GENOMIC DNA]</scope>
    <source>
        <strain evidence="3">WRAIR2</strain>
    </source>
</reference>
<accession>A0A182MZ92</accession>
<name>A0A182MZ92_9DIPT</name>
<feature type="domain" description="GCN5-related N-acetyltransferase Rv2170-like" evidence="1">
    <location>
        <begin position="185"/>
        <end position="266"/>
    </location>
</feature>
<dbReference type="Pfam" id="PF08445">
    <property type="entry name" value="FR47"/>
    <property type="match status" value="1"/>
</dbReference>
<dbReference type="PANTHER" id="PTHR20958">
    <property type="entry name" value="GLYCINE N-ACYLTRANSFERASE-LIKE PROTEIN"/>
    <property type="match status" value="1"/>
</dbReference>
<dbReference type="EnsemblMetazoa" id="ADIR000697-RA">
    <property type="protein sequence ID" value="ADIR000697-PA"/>
    <property type="gene ID" value="ADIR000697"/>
</dbReference>
<dbReference type="SUPFAM" id="SSF55729">
    <property type="entry name" value="Acyl-CoA N-acyltransferases (Nat)"/>
    <property type="match status" value="1"/>
</dbReference>
<dbReference type="InterPro" id="IPR053225">
    <property type="entry name" value="Acyl-CoA_N-acyltransferase"/>
</dbReference>
<dbReference type="Gene3D" id="3.40.630.30">
    <property type="match status" value="2"/>
</dbReference>
<evidence type="ECO:0000259" key="1">
    <source>
        <dbReference type="Pfam" id="PF08445"/>
    </source>
</evidence>
<proteinExistence type="predicted"/>
<evidence type="ECO:0000313" key="3">
    <source>
        <dbReference type="Proteomes" id="UP000075884"/>
    </source>
</evidence>